<gene>
    <name evidence="1" type="ORF">GCM10023175_00530</name>
</gene>
<comment type="caution">
    <text evidence="1">The sequence shown here is derived from an EMBL/GenBank/DDBJ whole genome shotgun (WGS) entry which is preliminary data.</text>
</comment>
<keyword evidence="2" id="KW-1185">Reference proteome</keyword>
<reference evidence="2" key="1">
    <citation type="journal article" date="2019" name="Int. J. Syst. Evol. Microbiol.">
        <title>The Global Catalogue of Microorganisms (GCM) 10K type strain sequencing project: providing services to taxonomists for standard genome sequencing and annotation.</title>
        <authorList>
            <consortium name="The Broad Institute Genomics Platform"/>
            <consortium name="The Broad Institute Genome Sequencing Center for Infectious Disease"/>
            <person name="Wu L."/>
            <person name="Ma J."/>
        </authorList>
    </citation>
    <scope>NUCLEOTIDE SEQUENCE [LARGE SCALE GENOMIC DNA]</scope>
    <source>
        <strain evidence="2">JCM 17906</strain>
    </source>
</reference>
<dbReference type="InterPro" id="IPR027417">
    <property type="entry name" value="P-loop_NTPase"/>
</dbReference>
<sequence>MADEQWPIWTAPAQPDLHRDGYGGIARFVVPAVLEERLPHAFPLGLRARSVGPDGYETDRRVASGLWAAYAAHGISYTAPAWHPAEGQRVRDPEWLWRNSGSGTCLDLALLLAAALLNEDLDTSLVLLRGRASAHAALLVQLGSAPGAADLPMGVALTSEAGVGRVLDRELFVDEQDVLFLDPTTAAAGSSDPSMERSSAALTELILSDRYDDVHVVDVAVRQRLGDMPLPPPARRGALRNRLAVPLLPGAWTFPSRARVRGTLATHGRGTIVLHGPEGTGKSTLARQFAVAADHGFGWLLAGESRRTYQASLARAELAERGQEMTDLDPGIEAELADAALDRLAGTTGDWVVVLDNANEGPEPLRRLPEPRDNQILVVTTTGDPGLWPGGTAVPLAPLDAEDLDDVNDALGRVTAGSPLLLGAFTALAALDDRALELLPVSSVPDVEAGARVYWERLRALHPSWCEMAERLAFLPPDSITQAVADRLQPGVAAQLRAAGLLTASTDDTFALHRVFGRVIRSRSQAPALAASDVLESPLAFEALVGLGDTHLTAQLVNALRGHGDSLALARLGALQEFHDGLLDSLATYQEAEKLLTHIAPEPGSELAGALADCLHARAREVNQRSSRPRPEEFREAEAALARAVMLRGRGPSVEKEKHRAIGALLRQRQASGLAEGSPEQIAEYREIAAELDGSWERRRSMLPEGHPLVDRALFNRAGVRIKLAQLEPQRAPEHLGIAEAVYRQTLAFRQRFYATGSPLTAASQAGIATWAYYALLYATTDDPQATYLEGLDQAVASLRIRMARPVPGDIAKSARTLTKLGLLQVQGSKGDAAAIAREGLKELGLPD</sequence>
<evidence type="ECO:0008006" key="3">
    <source>
        <dbReference type="Google" id="ProtNLM"/>
    </source>
</evidence>
<evidence type="ECO:0000313" key="2">
    <source>
        <dbReference type="Proteomes" id="UP001501598"/>
    </source>
</evidence>
<dbReference type="SUPFAM" id="SSF52540">
    <property type="entry name" value="P-loop containing nucleoside triphosphate hydrolases"/>
    <property type="match status" value="1"/>
</dbReference>
<proteinExistence type="predicted"/>
<evidence type="ECO:0000313" key="1">
    <source>
        <dbReference type="EMBL" id="GAA4535234.1"/>
    </source>
</evidence>
<dbReference type="EMBL" id="BAABGT010000002">
    <property type="protein sequence ID" value="GAA4535234.1"/>
    <property type="molecule type" value="Genomic_DNA"/>
</dbReference>
<organism evidence="1 2">
    <name type="scientific">Pseudonocardia xishanensis</name>
    <dbReference type="NCBI Taxonomy" id="630995"/>
    <lineage>
        <taxon>Bacteria</taxon>
        <taxon>Bacillati</taxon>
        <taxon>Actinomycetota</taxon>
        <taxon>Actinomycetes</taxon>
        <taxon>Pseudonocardiales</taxon>
        <taxon>Pseudonocardiaceae</taxon>
        <taxon>Pseudonocardia</taxon>
    </lineage>
</organism>
<dbReference type="Gene3D" id="3.40.50.300">
    <property type="entry name" value="P-loop containing nucleotide triphosphate hydrolases"/>
    <property type="match status" value="1"/>
</dbReference>
<accession>A0ABP8RDC8</accession>
<protein>
    <recommendedName>
        <fullName evidence="3">AAA+ ATPase domain-containing protein</fullName>
    </recommendedName>
</protein>
<name>A0ABP8RDC8_9PSEU</name>
<dbReference type="Proteomes" id="UP001501598">
    <property type="component" value="Unassembled WGS sequence"/>
</dbReference>